<evidence type="ECO:0000313" key="2">
    <source>
        <dbReference type="EMBL" id="SHK23187.1"/>
    </source>
</evidence>
<name>A0A1M6QT36_9BACT</name>
<evidence type="ECO:0000259" key="1">
    <source>
        <dbReference type="Pfam" id="PF10040"/>
    </source>
</evidence>
<dbReference type="AlphaFoldDB" id="A0A1M6QT36"/>
<dbReference type="RefSeq" id="WP_051327383.1">
    <property type="nucleotide sequence ID" value="NZ_FQZU01000020.1"/>
</dbReference>
<dbReference type="Gene3D" id="3.30.70.1900">
    <property type="match status" value="1"/>
</dbReference>
<organism evidence="2 3">
    <name type="scientific">Desulfatibacillum alkenivorans DSM 16219</name>
    <dbReference type="NCBI Taxonomy" id="1121393"/>
    <lineage>
        <taxon>Bacteria</taxon>
        <taxon>Pseudomonadati</taxon>
        <taxon>Thermodesulfobacteriota</taxon>
        <taxon>Desulfobacteria</taxon>
        <taxon>Desulfobacterales</taxon>
        <taxon>Desulfatibacillaceae</taxon>
        <taxon>Desulfatibacillum</taxon>
    </lineage>
</organism>
<reference evidence="3" key="1">
    <citation type="submission" date="2016-11" db="EMBL/GenBank/DDBJ databases">
        <authorList>
            <person name="Varghese N."/>
            <person name="Submissions S."/>
        </authorList>
    </citation>
    <scope>NUCLEOTIDE SEQUENCE [LARGE SCALE GENOMIC DNA]</scope>
    <source>
        <strain evidence="3">DSM 16219</strain>
    </source>
</reference>
<protein>
    <submittedName>
        <fullName evidence="2">Uncharacterized conserved protein</fullName>
    </submittedName>
</protein>
<sequence length="330" mass="37490">MSILRQTDQKTEVENGPGMVVGDYHFRCTLTREALLPAYKGSTFRGVFGHSLKRVVCTFKNKECHECLLNNRCLYAKIFIDESTFDPEQKGAPSIPKPYVIKPPKTINSHMLEGDAFDFHLLLFGDVNKELPYFVYAFSEIGNLGIGKRIDGHRAGFVVNEILHNEEVIYTDEEKTLTGGTYGNSVGLGKTPAPKDEPFVVQVFLETPLRLKFGNHLQADLPFHVLIRAALRRISTLFNQYGEGEPDLDYKGLVKRAQEVEAVDSNLHWYDWKRYSNRQDKSMLMGGISGSVDYFGKLEEFLPILRLAELLHVGKQTTFGLGEFRMEVMR</sequence>
<evidence type="ECO:0000313" key="3">
    <source>
        <dbReference type="Proteomes" id="UP000183994"/>
    </source>
</evidence>
<dbReference type="InterPro" id="IPR019267">
    <property type="entry name" value="CRISPR-assoc_Cas6_C"/>
</dbReference>
<gene>
    <name evidence="2" type="ORF">SAMN02745216_03131</name>
</gene>
<dbReference type="EMBL" id="FQZU01000020">
    <property type="protein sequence ID" value="SHK23187.1"/>
    <property type="molecule type" value="Genomic_DNA"/>
</dbReference>
<keyword evidence="3" id="KW-1185">Reference proteome</keyword>
<proteinExistence type="predicted"/>
<accession>A0A1M6QT36</accession>
<dbReference type="STRING" id="1121393.SAMN02745216_03131"/>
<dbReference type="Pfam" id="PF10040">
    <property type="entry name" value="CRISPR_Cas6"/>
    <property type="match status" value="1"/>
</dbReference>
<feature type="domain" description="CRISPR-associated protein Cas6 C-terminal" evidence="1">
    <location>
        <begin position="205"/>
        <end position="323"/>
    </location>
</feature>
<dbReference type="Proteomes" id="UP000183994">
    <property type="component" value="Unassembled WGS sequence"/>
</dbReference>